<dbReference type="Proteomes" id="UP000324974">
    <property type="component" value="Chromosome"/>
</dbReference>
<sequence length="153" mass="17609">MAHSPKPFFRTARNAWYVQLGSKQTKLFDGPKTPRHREIGVVGVPCPDGLAELCQLCCPGIVPEFWCPFCALSLAELFEKFLDWCQKHREPRTYDDYVWHLQRFVDHLKAKKNPATGMAALDLRPFHVNEGLDAQRHPPHRKSTSPRTRTCRG</sequence>
<accession>A0A5C1AJ30</accession>
<gene>
    <name evidence="2" type="ORF">PX52LOC_06229</name>
</gene>
<name>A0A5C1AJ30_9BACT</name>
<evidence type="ECO:0000313" key="3">
    <source>
        <dbReference type="Proteomes" id="UP000324974"/>
    </source>
</evidence>
<proteinExistence type="predicted"/>
<dbReference type="RefSeq" id="WP_168218714.1">
    <property type="nucleotide sequence ID" value="NZ_CP042425.1"/>
</dbReference>
<evidence type="ECO:0000256" key="1">
    <source>
        <dbReference type="SAM" id="MobiDB-lite"/>
    </source>
</evidence>
<protein>
    <submittedName>
        <fullName evidence="2">Site-specific integrase</fullName>
    </submittedName>
</protein>
<dbReference type="EMBL" id="CP042425">
    <property type="protein sequence ID" value="QEL19171.1"/>
    <property type="molecule type" value="Genomic_DNA"/>
</dbReference>
<dbReference type="AlphaFoldDB" id="A0A5C1AJ30"/>
<organism evidence="2 3">
    <name type="scientific">Limnoglobus roseus</name>
    <dbReference type="NCBI Taxonomy" id="2598579"/>
    <lineage>
        <taxon>Bacteria</taxon>
        <taxon>Pseudomonadati</taxon>
        <taxon>Planctomycetota</taxon>
        <taxon>Planctomycetia</taxon>
        <taxon>Gemmatales</taxon>
        <taxon>Gemmataceae</taxon>
        <taxon>Limnoglobus</taxon>
    </lineage>
</organism>
<dbReference type="KEGG" id="lrs:PX52LOC_06229"/>
<keyword evidence="3" id="KW-1185">Reference proteome</keyword>
<reference evidence="3" key="1">
    <citation type="submission" date="2019-08" db="EMBL/GenBank/DDBJ databases">
        <title>Limnoglobus roseus gen. nov., sp. nov., a novel freshwater planctomycete with a giant genome from the family Gemmataceae.</title>
        <authorList>
            <person name="Kulichevskaya I.S."/>
            <person name="Naumoff D.G."/>
            <person name="Miroshnikov K."/>
            <person name="Ivanova A."/>
            <person name="Philippov D.A."/>
            <person name="Hakobyan A."/>
            <person name="Rijpstra I.C."/>
            <person name="Sinninghe Damste J.S."/>
            <person name="Liesack W."/>
            <person name="Dedysh S.N."/>
        </authorList>
    </citation>
    <scope>NUCLEOTIDE SEQUENCE [LARGE SCALE GENOMIC DNA]</scope>
    <source>
        <strain evidence="3">PX52</strain>
    </source>
</reference>
<feature type="region of interest" description="Disordered" evidence="1">
    <location>
        <begin position="131"/>
        <end position="153"/>
    </location>
</feature>
<evidence type="ECO:0000313" key="2">
    <source>
        <dbReference type="EMBL" id="QEL19171.1"/>
    </source>
</evidence>
<feature type="compositionally biased region" description="Basic residues" evidence="1">
    <location>
        <begin position="137"/>
        <end position="153"/>
    </location>
</feature>